<organism evidence="1">
    <name type="scientific">Culex pipiens</name>
    <name type="common">House mosquito</name>
    <dbReference type="NCBI Taxonomy" id="7175"/>
    <lineage>
        <taxon>Eukaryota</taxon>
        <taxon>Metazoa</taxon>
        <taxon>Ecdysozoa</taxon>
        <taxon>Arthropoda</taxon>
        <taxon>Hexapoda</taxon>
        <taxon>Insecta</taxon>
        <taxon>Pterygota</taxon>
        <taxon>Neoptera</taxon>
        <taxon>Endopterygota</taxon>
        <taxon>Diptera</taxon>
        <taxon>Nematocera</taxon>
        <taxon>Culicoidea</taxon>
        <taxon>Culicidae</taxon>
        <taxon>Culicinae</taxon>
        <taxon>Culicini</taxon>
        <taxon>Culex</taxon>
        <taxon>Culex</taxon>
    </lineage>
</organism>
<sequence length="122" mass="13644">MHFCSTTNTKIKTEGKSQQNFIPKKNRERKKSLQTKNVKTVGQNKKCHTFAPGISWLSKLAYFGTRLTPAVSNTKTLLLALRVLKSNAFYPSCWSLMFDVSLIVGCMLKLVILGCCSSVLIL</sequence>
<evidence type="ECO:0000313" key="1">
    <source>
        <dbReference type="EMBL" id="CAG6458191.1"/>
    </source>
</evidence>
<accession>A0A8D8AJ48</accession>
<proteinExistence type="predicted"/>
<protein>
    <submittedName>
        <fullName evidence="1">(northern house mosquito) hypothetical protein</fullName>
    </submittedName>
</protein>
<dbReference type="EMBL" id="HBUE01034283">
    <property type="protein sequence ID" value="CAG6458191.1"/>
    <property type="molecule type" value="Transcribed_RNA"/>
</dbReference>
<name>A0A8D8AJ48_CULPI</name>
<dbReference type="AlphaFoldDB" id="A0A8D8AJ48"/>
<reference evidence="1" key="1">
    <citation type="submission" date="2021-05" db="EMBL/GenBank/DDBJ databases">
        <authorList>
            <person name="Alioto T."/>
            <person name="Alioto T."/>
            <person name="Gomez Garrido J."/>
        </authorList>
    </citation>
    <scope>NUCLEOTIDE SEQUENCE</scope>
</reference>